<dbReference type="Gene3D" id="2.60.200.20">
    <property type="match status" value="1"/>
</dbReference>
<keyword evidence="6 7" id="KW-0472">Membrane</keyword>
<sequence>MTDPLSGQAVIPAAIGRRVAAYAIDLAIALVIPIVFGLIGGVILLTSGTSGSRGGLPIALLITYGASSVVSVAWLLVYTAMQGGRGSIGQRARGLMLADATTGGDIGFWRALLRNVVWALAAAIVVGYFTPLFDSSSRRQGWHDRAARTVVGDRKAAEAAASAVAPPLPAPAANPFLPPPAGATATASVVAPPAPVRTAGFAPPASAPAGAVASAPAIPVAEGLISQVPGVSAPPVPAVASDVAARAASPASDDVDATRAGRSSAPAVVAATWDDGTRFAVYGRTLFGRNPATEDGATAVAVRDETLSLSKTHFELDGDAGGAWVIDRHSTNGTALVRDGERLTVEPGERTTLRAGDRLEFGDRSLTIGGGA</sequence>
<dbReference type="GO" id="GO:0005886">
    <property type="term" value="C:plasma membrane"/>
    <property type="evidence" value="ECO:0007669"/>
    <property type="project" value="UniProtKB-SubCell"/>
</dbReference>
<evidence type="ECO:0000313" key="9">
    <source>
        <dbReference type="EMBL" id="KAA9106453.1"/>
    </source>
</evidence>
<dbReference type="RefSeq" id="WP_150449795.1">
    <property type="nucleotide sequence ID" value="NZ_VYSA01000003.1"/>
</dbReference>
<organism evidence="9 10">
    <name type="scientific">Microbacterium rhizomatis</name>
    <dbReference type="NCBI Taxonomy" id="1631477"/>
    <lineage>
        <taxon>Bacteria</taxon>
        <taxon>Bacillati</taxon>
        <taxon>Actinomycetota</taxon>
        <taxon>Actinomycetes</taxon>
        <taxon>Micrococcales</taxon>
        <taxon>Microbacteriaceae</taxon>
        <taxon>Microbacterium</taxon>
    </lineage>
</organism>
<dbReference type="OrthoDB" id="3254248at2"/>
<evidence type="ECO:0000313" key="10">
    <source>
        <dbReference type="Proteomes" id="UP000325827"/>
    </source>
</evidence>
<evidence type="ECO:0000259" key="8">
    <source>
        <dbReference type="PROSITE" id="PS50006"/>
    </source>
</evidence>
<keyword evidence="5 7" id="KW-1133">Transmembrane helix</keyword>
<dbReference type="EMBL" id="VYSA01000003">
    <property type="protein sequence ID" value="KAA9106453.1"/>
    <property type="molecule type" value="Genomic_DNA"/>
</dbReference>
<evidence type="ECO:0000256" key="1">
    <source>
        <dbReference type="ARBA" id="ARBA00004651"/>
    </source>
</evidence>
<keyword evidence="4 7" id="KW-0812">Transmembrane</keyword>
<evidence type="ECO:0000256" key="4">
    <source>
        <dbReference type="ARBA" id="ARBA00022692"/>
    </source>
</evidence>
<evidence type="ECO:0000256" key="2">
    <source>
        <dbReference type="ARBA" id="ARBA00022475"/>
    </source>
</evidence>
<evidence type="ECO:0000256" key="5">
    <source>
        <dbReference type="ARBA" id="ARBA00022989"/>
    </source>
</evidence>
<dbReference type="PANTHER" id="PTHR36115:SF6">
    <property type="entry name" value="PROLINE-RICH ANTIGEN HOMOLOG"/>
    <property type="match status" value="1"/>
</dbReference>
<dbReference type="CDD" id="cd00060">
    <property type="entry name" value="FHA"/>
    <property type="match status" value="1"/>
</dbReference>
<feature type="transmembrane region" description="Helical" evidence="7">
    <location>
        <begin position="20"/>
        <end position="46"/>
    </location>
</feature>
<dbReference type="Proteomes" id="UP000325827">
    <property type="component" value="Unassembled WGS sequence"/>
</dbReference>
<keyword evidence="3" id="KW-0597">Phosphoprotein</keyword>
<dbReference type="Pfam" id="PF06271">
    <property type="entry name" value="RDD"/>
    <property type="match status" value="1"/>
</dbReference>
<protein>
    <submittedName>
        <fullName evidence="9">FHA domain-containing protein</fullName>
    </submittedName>
</protein>
<keyword evidence="2" id="KW-1003">Cell membrane</keyword>
<reference evidence="10" key="1">
    <citation type="submission" date="2019-09" db="EMBL/GenBank/DDBJ databases">
        <title>Mumia zhuanghuii sp. nov. isolated from the intestinal contents of plateau pika (Ochotona curzoniae) in the Qinghai-Tibet plateau of China.</title>
        <authorList>
            <person name="Tian Z."/>
        </authorList>
    </citation>
    <scope>NUCLEOTIDE SEQUENCE [LARGE SCALE GENOMIC DNA]</scope>
    <source>
        <strain evidence="10">JCM 30598</strain>
    </source>
</reference>
<dbReference type="InterPro" id="IPR000253">
    <property type="entry name" value="FHA_dom"/>
</dbReference>
<evidence type="ECO:0000256" key="3">
    <source>
        <dbReference type="ARBA" id="ARBA00022553"/>
    </source>
</evidence>
<keyword evidence="10" id="KW-1185">Reference proteome</keyword>
<comment type="subcellular location">
    <subcellularLocation>
        <location evidence="1">Cell membrane</location>
        <topology evidence="1">Multi-pass membrane protein</topology>
    </subcellularLocation>
</comment>
<dbReference type="AlphaFoldDB" id="A0A5J5J1H0"/>
<dbReference type="InterPro" id="IPR008984">
    <property type="entry name" value="SMAD_FHA_dom_sf"/>
</dbReference>
<evidence type="ECO:0000256" key="7">
    <source>
        <dbReference type="SAM" id="Phobius"/>
    </source>
</evidence>
<accession>A0A5J5J1H0</accession>
<comment type="caution">
    <text evidence="9">The sequence shown here is derived from an EMBL/GenBank/DDBJ whole genome shotgun (WGS) entry which is preliminary data.</text>
</comment>
<proteinExistence type="predicted"/>
<name>A0A5J5J1H0_9MICO</name>
<dbReference type="PANTHER" id="PTHR36115">
    <property type="entry name" value="PROLINE-RICH ANTIGEN HOMOLOG-RELATED"/>
    <property type="match status" value="1"/>
</dbReference>
<feature type="transmembrane region" description="Helical" evidence="7">
    <location>
        <begin position="116"/>
        <end position="133"/>
    </location>
</feature>
<feature type="domain" description="FHA" evidence="8">
    <location>
        <begin position="285"/>
        <end position="336"/>
    </location>
</feature>
<dbReference type="Pfam" id="PF00498">
    <property type="entry name" value="FHA"/>
    <property type="match status" value="1"/>
</dbReference>
<dbReference type="PROSITE" id="PS50006">
    <property type="entry name" value="FHA_DOMAIN"/>
    <property type="match status" value="1"/>
</dbReference>
<evidence type="ECO:0000256" key="6">
    <source>
        <dbReference type="ARBA" id="ARBA00023136"/>
    </source>
</evidence>
<dbReference type="InterPro" id="IPR010432">
    <property type="entry name" value="RDD"/>
</dbReference>
<gene>
    <name evidence="9" type="ORF">F6B43_15015</name>
</gene>
<feature type="transmembrane region" description="Helical" evidence="7">
    <location>
        <begin position="58"/>
        <end position="77"/>
    </location>
</feature>
<dbReference type="SUPFAM" id="SSF49879">
    <property type="entry name" value="SMAD/FHA domain"/>
    <property type="match status" value="1"/>
</dbReference>
<dbReference type="InterPro" id="IPR051791">
    <property type="entry name" value="Pra-immunoreactive"/>
</dbReference>